<gene>
    <name evidence="1" type="ORF">Pmani_013012</name>
</gene>
<comment type="caution">
    <text evidence="1">The sequence shown here is derived from an EMBL/GenBank/DDBJ whole genome shotgun (WGS) entry which is preliminary data.</text>
</comment>
<proteinExistence type="predicted"/>
<sequence>MERNSFDNTRTLLHSSHHSIFAFSLKMMMSVWLVAVVIGTALAAPQDFNFKKSVVVRSSDHPVETSHIIHAAPPPPTVQVVHKNFDPEAHDRFWNSGSGQALDNAGAQLFAGLGDAASGRRERCVYQDQECVLRSCMVCDNKQGAASVCVCLFVFVLRREGNIIISLP</sequence>
<dbReference type="AlphaFoldDB" id="A0AAE1PWT6"/>
<evidence type="ECO:0000313" key="1">
    <source>
        <dbReference type="EMBL" id="KAK4315774.1"/>
    </source>
</evidence>
<name>A0AAE1PWT6_9EUCA</name>
<dbReference type="EMBL" id="JAWZYT010001080">
    <property type="protein sequence ID" value="KAK4315774.1"/>
    <property type="molecule type" value="Genomic_DNA"/>
</dbReference>
<evidence type="ECO:0000313" key="2">
    <source>
        <dbReference type="Proteomes" id="UP001292094"/>
    </source>
</evidence>
<reference evidence="1" key="1">
    <citation type="submission" date="2023-11" db="EMBL/GenBank/DDBJ databases">
        <title>Genome assemblies of two species of porcelain crab, Petrolisthes cinctipes and Petrolisthes manimaculis (Anomura: Porcellanidae).</title>
        <authorList>
            <person name="Angst P."/>
        </authorList>
    </citation>
    <scope>NUCLEOTIDE SEQUENCE</scope>
    <source>
        <strain evidence="1">PB745_02</strain>
        <tissue evidence="1">Gill</tissue>
    </source>
</reference>
<accession>A0AAE1PWT6</accession>
<organism evidence="1 2">
    <name type="scientific">Petrolisthes manimaculis</name>
    <dbReference type="NCBI Taxonomy" id="1843537"/>
    <lineage>
        <taxon>Eukaryota</taxon>
        <taxon>Metazoa</taxon>
        <taxon>Ecdysozoa</taxon>
        <taxon>Arthropoda</taxon>
        <taxon>Crustacea</taxon>
        <taxon>Multicrustacea</taxon>
        <taxon>Malacostraca</taxon>
        <taxon>Eumalacostraca</taxon>
        <taxon>Eucarida</taxon>
        <taxon>Decapoda</taxon>
        <taxon>Pleocyemata</taxon>
        <taxon>Anomura</taxon>
        <taxon>Galatheoidea</taxon>
        <taxon>Porcellanidae</taxon>
        <taxon>Petrolisthes</taxon>
    </lineage>
</organism>
<keyword evidence="2" id="KW-1185">Reference proteome</keyword>
<dbReference type="Proteomes" id="UP001292094">
    <property type="component" value="Unassembled WGS sequence"/>
</dbReference>
<protein>
    <submittedName>
        <fullName evidence="1">Uncharacterized protein</fullName>
    </submittedName>
</protein>